<dbReference type="OrthoDB" id="5184077at2"/>
<feature type="domain" description="GtrA/DPMS transmembrane" evidence="6">
    <location>
        <begin position="18"/>
        <end position="132"/>
    </location>
</feature>
<keyword evidence="2 5" id="KW-0812">Transmembrane</keyword>
<evidence type="ECO:0000313" key="8">
    <source>
        <dbReference type="Proteomes" id="UP000199416"/>
    </source>
</evidence>
<keyword evidence="4 5" id="KW-0472">Membrane</keyword>
<comment type="subcellular location">
    <subcellularLocation>
        <location evidence="1">Membrane</location>
        <topology evidence="1">Multi-pass membrane protein</topology>
    </subcellularLocation>
</comment>
<dbReference type="AlphaFoldDB" id="A0A1G6QIV0"/>
<dbReference type="GO" id="GO:0000271">
    <property type="term" value="P:polysaccharide biosynthetic process"/>
    <property type="evidence" value="ECO:0007669"/>
    <property type="project" value="InterPro"/>
</dbReference>
<evidence type="ECO:0000256" key="4">
    <source>
        <dbReference type="ARBA" id="ARBA00023136"/>
    </source>
</evidence>
<evidence type="ECO:0000256" key="1">
    <source>
        <dbReference type="ARBA" id="ARBA00004141"/>
    </source>
</evidence>
<feature type="transmembrane region" description="Helical" evidence="5">
    <location>
        <begin position="72"/>
        <end position="97"/>
    </location>
</feature>
<evidence type="ECO:0000256" key="2">
    <source>
        <dbReference type="ARBA" id="ARBA00022692"/>
    </source>
</evidence>
<evidence type="ECO:0000256" key="5">
    <source>
        <dbReference type="SAM" id="Phobius"/>
    </source>
</evidence>
<keyword evidence="3 5" id="KW-1133">Transmembrane helix</keyword>
<dbReference type="STRING" id="1190417.SAMN05660690_2918"/>
<evidence type="ECO:0000259" key="6">
    <source>
        <dbReference type="Pfam" id="PF04138"/>
    </source>
</evidence>
<dbReference type="Pfam" id="PF04138">
    <property type="entry name" value="GtrA_DPMS_TM"/>
    <property type="match status" value="1"/>
</dbReference>
<keyword evidence="8" id="KW-1185">Reference proteome</keyword>
<gene>
    <name evidence="7" type="ORF">SAMN05660690_2918</name>
</gene>
<name>A0A1G6QIV0_9ACTN</name>
<dbReference type="Proteomes" id="UP000199416">
    <property type="component" value="Unassembled WGS sequence"/>
</dbReference>
<reference evidence="8" key="1">
    <citation type="submission" date="2016-10" db="EMBL/GenBank/DDBJ databases">
        <authorList>
            <person name="Varghese N."/>
            <person name="Submissions S."/>
        </authorList>
    </citation>
    <scope>NUCLEOTIDE SEQUENCE [LARGE SCALE GENOMIC DNA]</scope>
    <source>
        <strain evidence="8">DSM 45421</strain>
    </source>
</reference>
<protein>
    <submittedName>
        <fullName evidence="7">Putative flippase GtrA (Transmembrane translocase of bactoprenol-linked glucose)</fullName>
    </submittedName>
</protein>
<dbReference type="GO" id="GO:0016020">
    <property type="term" value="C:membrane"/>
    <property type="evidence" value="ECO:0007669"/>
    <property type="project" value="UniProtKB-SubCell"/>
</dbReference>
<sequence>MCRGCPARQPGRVAQFARFVLVGGAATVVHAGLLLVLAPLGHQPANVAGVVVSTALANELHRRLTFRAGDRAGWAAAQWAGGGLAVAGLAASSLALAALDAGTDAAGPLAPVLAVCAVDGAVGLVRFAGLRWVLVVRPRAGARVAPVHTS</sequence>
<accession>A0A1G6QIV0</accession>
<dbReference type="InterPro" id="IPR007267">
    <property type="entry name" value="GtrA_DPMS_TM"/>
</dbReference>
<proteinExistence type="predicted"/>
<evidence type="ECO:0000313" key="7">
    <source>
        <dbReference type="EMBL" id="SDC91834.1"/>
    </source>
</evidence>
<organism evidence="7 8">
    <name type="scientific">Geodermatophilus telluris</name>
    <dbReference type="NCBI Taxonomy" id="1190417"/>
    <lineage>
        <taxon>Bacteria</taxon>
        <taxon>Bacillati</taxon>
        <taxon>Actinomycetota</taxon>
        <taxon>Actinomycetes</taxon>
        <taxon>Geodermatophilales</taxon>
        <taxon>Geodermatophilaceae</taxon>
        <taxon>Geodermatophilus</taxon>
    </lineage>
</organism>
<feature type="transmembrane region" description="Helical" evidence="5">
    <location>
        <begin position="16"/>
        <end position="38"/>
    </location>
</feature>
<dbReference type="EMBL" id="FMZF01000004">
    <property type="protein sequence ID" value="SDC91834.1"/>
    <property type="molecule type" value="Genomic_DNA"/>
</dbReference>
<evidence type="ECO:0000256" key="3">
    <source>
        <dbReference type="ARBA" id="ARBA00022989"/>
    </source>
</evidence>